<dbReference type="NCBIfam" id="TIGR01428">
    <property type="entry name" value="HAD_type_II"/>
    <property type="match status" value="1"/>
</dbReference>
<dbReference type="InterPro" id="IPR023198">
    <property type="entry name" value="PGP-like_dom2"/>
</dbReference>
<gene>
    <name evidence="4" type="ORF">G3R48_02555</name>
</gene>
<dbReference type="EMBL" id="JAAIKR010000001">
    <property type="protein sequence ID" value="MBR9726873.1"/>
    <property type="molecule type" value="Genomic_DNA"/>
</dbReference>
<dbReference type="InterPro" id="IPR023214">
    <property type="entry name" value="HAD_sf"/>
</dbReference>
<dbReference type="InterPro" id="IPR006328">
    <property type="entry name" value="2-HAD"/>
</dbReference>
<proteinExistence type="inferred from homology"/>
<dbReference type="PRINTS" id="PR00413">
    <property type="entry name" value="HADHALOGNASE"/>
</dbReference>
<dbReference type="SUPFAM" id="SSF56784">
    <property type="entry name" value="HAD-like"/>
    <property type="match status" value="1"/>
</dbReference>
<evidence type="ECO:0000313" key="5">
    <source>
        <dbReference type="Proteomes" id="UP000811844"/>
    </source>
</evidence>
<dbReference type="Gene3D" id="1.10.150.240">
    <property type="entry name" value="Putative phosphatase, domain 2"/>
    <property type="match status" value="1"/>
</dbReference>
<dbReference type="InterPro" id="IPR036412">
    <property type="entry name" value="HAD-like_sf"/>
</dbReference>
<dbReference type="SFLD" id="SFLDS00003">
    <property type="entry name" value="Haloacid_Dehalogenase"/>
    <property type="match status" value="1"/>
</dbReference>
<dbReference type="NCBIfam" id="TIGR01493">
    <property type="entry name" value="HAD-SF-IA-v2"/>
    <property type="match status" value="1"/>
</dbReference>
<dbReference type="InterPro" id="IPR051540">
    <property type="entry name" value="S-2-haloacid_dehalogenase"/>
</dbReference>
<keyword evidence="5" id="KW-1185">Reference proteome</keyword>
<dbReference type="PANTHER" id="PTHR43316">
    <property type="entry name" value="HYDROLASE, HALOACID DELAHOGENASE-RELATED"/>
    <property type="match status" value="1"/>
</dbReference>
<evidence type="ECO:0000256" key="3">
    <source>
        <dbReference type="RuleBase" id="RU368077"/>
    </source>
</evidence>
<dbReference type="SFLD" id="SFLDG01129">
    <property type="entry name" value="C1.5:_HAD__Beta-PGM__Phosphata"/>
    <property type="match status" value="1"/>
</dbReference>
<name>A0ABS5HZ79_9GAMM</name>
<dbReference type="Gene3D" id="3.40.50.1000">
    <property type="entry name" value="HAD superfamily/HAD-like"/>
    <property type="match status" value="1"/>
</dbReference>
<evidence type="ECO:0000313" key="4">
    <source>
        <dbReference type="EMBL" id="MBR9726873.1"/>
    </source>
</evidence>
<keyword evidence="2 3" id="KW-0378">Hydrolase</keyword>
<dbReference type="PANTHER" id="PTHR43316:SF3">
    <property type="entry name" value="HALOACID DEHALOGENASE, TYPE II (AFU_ORTHOLOGUE AFUA_2G07750)-RELATED"/>
    <property type="match status" value="1"/>
</dbReference>
<protein>
    <recommendedName>
        <fullName evidence="3">(S)-2-haloacid dehalogenase</fullName>
        <ecNumber evidence="3">3.8.1.2</ecNumber>
    </recommendedName>
    <alternativeName>
        <fullName evidence="3">2-haloalkanoic acid dehalogenase</fullName>
    </alternativeName>
    <alternativeName>
        <fullName evidence="3">Halocarboxylic acid halidohydrolase</fullName>
    </alternativeName>
    <alternativeName>
        <fullName evidence="3">L-2-haloacid dehalogenase</fullName>
    </alternativeName>
</protein>
<dbReference type="RefSeq" id="WP_153660616.1">
    <property type="nucleotide sequence ID" value="NZ_JAAIKR010000001.1"/>
</dbReference>
<accession>A0ABS5HZ79</accession>
<dbReference type="EC" id="3.8.1.2" evidence="3"/>
<comment type="caution">
    <text evidence="4">The sequence shown here is derived from an EMBL/GenBank/DDBJ whole genome shotgun (WGS) entry which is preliminary data.</text>
</comment>
<reference evidence="4 5" key="1">
    <citation type="submission" date="2020-02" db="EMBL/GenBank/DDBJ databases">
        <title>Shewanella WXL01 sp. nov., a marine bacterium isolated from green algae in Luhuitou Fringing Reef (Northern South China Sea).</title>
        <authorList>
            <person name="Wang X."/>
        </authorList>
    </citation>
    <scope>NUCLEOTIDE SEQUENCE [LARGE SCALE GENOMIC DNA]</scope>
    <source>
        <strain evidence="4 5">MCCC 1A01895</strain>
    </source>
</reference>
<organism evidence="4 5">
    <name type="scientific">Shewanella intestini</name>
    <dbReference type="NCBI Taxonomy" id="2017544"/>
    <lineage>
        <taxon>Bacteria</taxon>
        <taxon>Pseudomonadati</taxon>
        <taxon>Pseudomonadota</taxon>
        <taxon>Gammaproteobacteria</taxon>
        <taxon>Alteromonadales</taxon>
        <taxon>Shewanellaceae</taxon>
        <taxon>Shewanella</taxon>
    </lineage>
</organism>
<comment type="function">
    <text evidence="3">Catalyzes the hydrolytic dehalogenation of small (S)-2-haloalkanoic acids to yield the corresponding (R)-2-hydroxyalkanoic acids.</text>
</comment>
<dbReference type="Pfam" id="PF00702">
    <property type="entry name" value="Hydrolase"/>
    <property type="match status" value="1"/>
</dbReference>
<comment type="similarity">
    <text evidence="1 3">Belongs to the HAD-like hydrolase superfamily. S-2-haloalkanoic acid dehalogenase family.</text>
</comment>
<dbReference type="Proteomes" id="UP000811844">
    <property type="component" value="Unassembled WGS sequence"/>
</dbReference>
<dbReference type="InterPro" id="IPR006439">
    <property type="entry name" value="HAD-SF_hydro_IA"/>
</dbReference>
<evidence type="ECO:0000256" key="2">
    <source>
        <dbReference type="ARBA" id="ARBA00022801"/>
    </source>
</evidence>
<evidence type="ECO:0000256" key="1">
    <source>
        <dbReference type="ARBA" id="ARBA00008106"/>
    </source>
</evidence>
<comment type="catalytic activity">
    <reaction evidence="3">
        <text>an (S)-2-haloacid + H2O = a (2R)-2-hydroxycarboxylate + a halide anion + H(+)</text>
        <dbReference type="Rhea" id="RHEA:11192"/>
        <dbReference type="ChEBI" id="CHEBI:15377"/>
        <dbReference type="ChEBI" id="CHEBI:15378"/>
        <dbReference type="ChEBI" id="CHEBI:16042"/>
        <dbReference type="ChEBI" id="CHEBI:58314"/>
        <dbReference type="ChEBI" id="CHEBI:137405"/>
        <dbReference type="EC" id="3.8.1.2"/>
    </reaction>
</comment>
<sequence length="223" mass="24433">MTATTILFDINETVLDLSGLKPQFTQVFASEDAISLWFAKLLHTSAVCITTGVRSDFATLCNTCLESIAAHFQVSLTASERAQLLAGFASLSPHDDIKPALAKLRANGFKTVAFSNSSSELIATQIRNAKLNDYFDDIVSVEATGSFKPNPDVYHYVSQHLKTDCNQLRLVATHDWDTHGALSQGMQAAYIARRPAPYNPLYLQVDIQGTTMMEIVDSIIATK</sequence>